<evidence type="ECO:0000313" key="20">
    <source>
        <dbReference type="Proteomes" id="UP000290588"/>
    </source>
</evidence>
<evidence type="ECO:0000256" key="5">
    <source>
        <dbReference type="ARBA" id="ARBA00011738"/>
    </source>
</evidence>
<evidence type="ECO:0000313" key="18">
    <source>
        <dbReference type="EMBL" id="RXI33087.1"/>
    </source>
</evidence>
<keyword evidence="7" id="KW-0597">Phosphoprotein</keyword>
<keyword evidence="15" id="KW-1133">Transmembrane helix</keyword>
<dbReference type="Proteomes" id="UP000290588">
    <property type="component" value="Unassembled WGS sequence"/>
</dbReference>
<dbReference type="Gene3D" id="3.40.190.10">
    <property type="entry name" value="Periplasmic binding protein-like II"/>
    <property type="match status" value="4"/>
</dbReference>
<dbReference type="Pfam" id="PF00497">
    <property type="entry name" value="SBP_bac_3"/>
    <property type="match status" value="1"/>
</dbReference>
<reference evidence="17 19" key="2">
    <citation type="submission" date="2018-08" db="EMBL/GenBank/DDBJ databases">
        <title>Complete genome of the Arcobacter ellisii type strain LMG 26155.</title>
        <authorList>
            <person name="Miller W.G."/>
            <person name="Yee E."/>
            <person name="Bono J.L."/>
        </authorList>
    </citation>
    <scope>NUCLEOTIDE SEQUENCE [LARGE SCALE GENOMIC DNA]</scope>
    <source>
        <strain evidence="17 19">LMG 26155</strain>
    </source>
</reference>
<evidence type="ECO:0000256" key="15">
    <source>
        <dbReference type="SAM" id="Phobius"/>
    </source>
</evidence>
<dbReference type="GO" id="GO:0046872">
    <property type="term" value="F:metal ion binding"/>
    <property type="evidence" value="ECO:0007669"/>
    <property type="project" value="UniProtKB-KW"/>
</dbReference>
<comment type="catalytic activity">
    <reaction evidence="1">
        <text>ATP + protein L-histidine = ADP + protein N-phospho-L-histidine.</text>
        <dbReference type="EC" id="2.7.13.3"/>
    </reaction>
</comment>
<dbReference type="SUPFAM" id="SSF53850">
    <property type="entry name" value="Periplasmic binding protein-like II"/>
    <property type="match status" value="2"/>
</dbReference>
<feature type="domain" description="Histidine kinase" evidence="16">
    <location>
        <begin position="616"/>
        <end position="838"/>
    </location>
</feature>
<evidence type="ECO:0000256" key="13">
    <source>
        <dbReference type="ARBA" id="ARBA00033171"/>
    </source>
</evidence>
<dbReference type="InterPro" id="IPR003661">
    <property type="entry name" value="HisK_dim/P_dom"/>
</dbReference>
<keyword evidence="19" id="KW-1185">Reference proteome</keyword>
<keyword evidence="18" id="KW-0418">Kinase</keyword>
<evidence type="ECO:0000313" key="17">
    <source>
        <dbReference type="EMBL" id="AXX93893.1"/>
    </source>
</evidence>
<dbReference type="Gene3D" id="3.30.565.10">
    <property type="entry name" value="Histidine kinase-like ATPase, C-terminal domain"/>
    <property type="match status" value="1"/>
</dbReference>
<comment type="similarity">
    <text evidence="4">Belongs to the NMT1/THI5 family.</text>
</comment>
<comment type="catalytic activity">
    <reaction evidence="14">
        <text>N(6)-(pyridoxal phosphate)-L-lysyl-[4-amino-5-hydroxymethyl-2-methylpyrimidine phosphate synthase] + L-histidyl-[4-amino-5-hydroxymethyl-2-methylpyrimidine phosphate synthase] + 2 Fe(3+) + 4 H2O = L-lysyl-[4-amino-5-hydroxymethyl-2-methylpyrimidine phosphate synthase] + (2S)-2-amino-5-hydroxy-4-oxopentanoyl-[4-amino-5-hydroxymethyl-2-methylpyrimidine phosphate synthase] + 4-amino-2-methyl-5-(phosphooxymethyl)pyrimidine + 3-oxopropanoate + 2 Fe(2+) + 2 H(+)</text>
        <dbReference type="Rhea" id="RHEA:65756"/>
        <dbReference type="Rhea" id="RHEA-COMP:16892"/>
        <dbReference type="Rhea" id="RHEA-COMP:16893"/>
        <dbReference type="Rhea" id="RHEA-COMP:16894"/>
        <dbReference type="Rhea" id="RHEA-COMP:16895"/>
        <dbReference type="ChEBI" id="CHEBI:15377"/>
        <dbReference type="ChEBI" id="CHEBI:15378"/>
        <dbReference type="ChEBI" id="CHEBI:29033"/>
        <dbReference type="ChEBI" id="CHEBI:29034"/>
        <dbReference type="ChEBI" id="CHEBI:29969"/>
        <dbReference type="ChEBI" id="CHEBI:29979"/>
        <dbReference type="ChEBI" id="CHEBI:33190"/>
        <dbReference type="ChEBI" id="CHEBI:58354"/>
        <dbReference type="ChEBI" id="CHEBI:143915"/>
        <dbReference type="ChEBI" id="CHEBI:157692"/>
    </reaction>
    <physiologicalReaction direction="left-to-right" evidence="14">
        <dbReference type="Rhea" id="RHEA:65757"/>
    </physiologicalReaction>
</comment>
<dbReference type="InterPro" id="IPR001638">
    <property type="entry name" value="Solute-binding_3/MltF_N"/>
</dbReference>
<keyword evidence="15" id="KW-0812">Transmembrane</keyword>
<dbReference type="EMBL" id="NXIG01000001">
    <property type="protein sequence ID" value="RXI33087.1"/>
    <property type="molecule type" value="Genomic_DNA"/>
</dbReference>
<dbReference type="GO" id="GO:0009228">
    <property type="term" value="P:thiamine biosynthetic process"/>
    <property type="evidence" value="ECO:0007669"/>
    <property type="project" value="UniProtKB-KW"/>
</dbReference>
<evidence type="ECO:0000256" key="9">
    <source>
        <dbReference type="ARBA" id="ARBA00022723"/>
    </source>
</evidence>
<dbReference type="EMBL" id="CP032097">
    <property type="protein sequence ID" value="AXX93893.1"/>
    <property type="molecule type" value="Genomic_DNA"/>
</dbReference>
<dbReference type="CDD" id="cd00082">
    <property type="entry name" value="HisKA"/>
    <property type="match status" value="1"/>
</dbReference>
<name>A0A347U4W5_9BACT</name>
<dbReference type="Pfam" id="PF09084">
    <property type="entry name" value="NMT1"/>
    <property type="match status" value="1"/>
</dbReference>
<evidence type="ECO:0000256" key="1">
    <source>
        <dbReference type="ARBA" id="ARBA00000085"/>
    </source>
</evidence>
<dbReference type="InterPro" id="IPR027939">
    <property type="entry name" value="NMT1/THI5"/>
</dbReference>
<comment type="function">
    <text evidence="2">Responsible for the formation of the pyrimidine heterocycle in the thiamine biosynthesis pathway. Catalyzes the formation of hydroxymethylpyrimidine phosphate (HMP-P) from histidine and pyridoxal phosphate (PLP). The protein uses PLP and the active site histidine to form HMP-P, generating an inactive enzyme. The enzyme can only undergo a single turnover, which suggests it is a suicide enzyme.</text>
</comment>
<keyword evidence="9" id="KW-0479">Metal-binding</keyword>
<proteinExistence type="inferred from homology"/>
<evidence type="ECO:0000256" key="2">
    <source>
        <dbReference type="ARBA" id="ARBA00003469"/>
    </source>
</evidence>
<dbReference type="SUPFAM" id="SSF47384">
    <property type="entry name" value="Homodimeric domain of signal transducing histidine kinase"/>
    <property type="match status" value="1"/>
</dbReference>
<dbReference type="SUPFAM" id="SSF55874">
    <property type="entry name" value="ATPase domain of HSP90 chaperone/DNA topoisomerase II/histidine kinase"/>
    <property type="match status" value="1"/>
</dbReference>
<dbReference type="InterPro" id="IPR004358">
    <property type="entry name" value="Sig_transdc_His_kin-like_C"/>
</dbReference>
<evidence type="ECO:0000256" key="7">
    <source>
        <dbReference type="ARBA" id="ARBA00022553"/>
    </source>
</evidence>
<dbReference type="PANTHER" id="PTHR31528:SF1">
    <property type="entry name" value="4-AMINO-5-HYDROXYMETHYL-2-METHYLPYRIMIDINE PHOSPHATE SYNTHASE THI11-RELATED"/>
    <property type="match status" value="1"/>
</dbReference>
<evidence type="ECO:0000313" key="19">
    <source>
        <dbReference type="Proteomes" id="UP000262582"/>
    </source>
</evidence>
<gene>
    <name evidence="17" type="ORF">AELL_0188</name>
    <name evidence="18" type="ORF">CP962_01375</name>
</gene>
<dbReference type="InterPro" id="IPR036097">
    <property type="entry name" value="HisK_dim/P_sf"/>
</dbReference>
<dbReference type="GO" id="GO:0000155">
    <property type="term" value="F:phosphorelay sensor kinase activity"/>
    <property type="evidence" value="ECO:0007669"/>
    <property type="project" value="InterPro"/>
</dbReference>
<dbReference type="Pfam" id="PF00512">
    <property type="entry name" value="HisKA"/>
    <property type="match status" value="1"/>
</dbReference>
<feature type="transmembrane region" description="Helical" evidence="15">
    <location>
        <begin position="556"/>
        <end position="576"/>
    </location>
</feature>
<evidence type="ECO:0000256" key="6">
    <source>
        <dbReference type="ARBA" id="ARBA00012438"/>
    </source>
</evidence>
<accession>A0A347U4W5</accession>
<dbReference type="SMART" id="SM00387">
    <property type="entry name" value="HATPase_c"/>
    <property type="match status" value="1"/>
</dbReference>
<keyword evidence="15" id="KW-0472">Membrane</keyword>
<dbReference type="InterPro" id="IPR003594">
    <property type="entry name" value="HATPase_dom"/>
</dbReference>
<evidence type="ECO:0000256" key="12">
    <source>
        <dbReference type="ARBA" id="ARBA00023004"/>
    </source>
</evidence>
<comment type="pathway">
    <text evidence="3">Cofactor biosynthesis; thiamine diphosphate biosynthesis.</text>
</comment>
<evidence type="ECO:0000256" key="8">
    <source>
        <dbReference type="ARBA" id="ARBA00022679"/>
    </source>
</evidence>
<keyword evidence="8" id="KW-0808">Transferase</keyword>
<dbReference type="Proteomes" id="UP000262582">
    <property type="component" value="Chromosome"/>
</dbReference>
<dbReference type="InterPro" id="IPR005467">
    <property type="entry name" value="His_kinase_dom"/>
</dbReference>
<dbReference type="EC" id="2.7.13.3" evidence="6"/>
<dbReference type="InterPro" id="IPR015168">
    <property type="entry name" value="SsuA/THI5"/>
</dbReference>
<organism evidence="18 20">
    <name type="scientific">Arcobacter ellisii</name>
    <dbReference type="NCBI Taxonomy" id="913109"/>
    <lineage>
        <taxon>Bacteria</taxon>
        <taxon>Pseudomonadati</taxon>
        <taxon>Campylobacterota</taxon>
        <taxon>Epsilonproteobacteria</taxon>
        <taxon>Campylobacterales</taxon>
        <taxon>Arcobacteraceae</taxon>
        <taxon>Arcobacter</taxon>
    </lineage>
</organism>
<comment type="subunit">
    <text evidence="5">Homodimer.</text>
</comment>
<reference evidence="18 20" key="1">
    <citation type="submission" date="2017-09" db="EMBL/GenBank/DDBJ databases">
        <title>Genomics of the genus Arcobacter.</title>
        <authorList>
            <person name="Perez-Cataluna A."/>
            <person name="Figueras M.J."/>
            <person name="Salas-Masso N."/>
        </authorList>
    </citation>
    <scope>NUCLEOTIDE SEQUENCE [LARGE SCALE GENOMIC DNA]</scope>
    <source>
        <strain evidence="18 20">CECT 7837</strain>
    </source>
</reference>
<sequence length="841" mass="97062">MLLLISFSFLKASALQKTSIQLMWLDQFQFAGFYIAKEKGFYEDVGLDVELKKYNSSINVLDEVLNKRADFGTNSSSLIIDKSNGNDIVLLGSVFQSSPLILLALKDSKLQYLEDIKNKTLMISKEQQRFATLKSMLSSKGVELSDMKLIEHSYGVDDLINKKADVMLAYATNEPFLLKEKGYESTIFNPKDYGFDFYEEIIFTSKEFAKENPKLVKDFYKATIKGWEYAFENIDETVNLIYKKYNSQNKSLQSLHFEANEMKKLAYDKNGKIGTITPEKINLIVNTYRIMGAMNNKIDVNDLIYTNPLNDDFLLNDEEKRYLEKKERITMCVDPNWMPFEKIENNKHIGIAADYIKIIENKIKTPIVLIPTKTWSESIEKGKKRECDIFSLVMTTPEREKYLNFTKPFLNIPVVLASNINAPFIDNINQIKHEKLAIVKDYAYAEIFKIKFPNINFIDVVNVKEGLKKVEKGEVFGFIGSLATVGYEIQNNYIGQLKITGKFDETLDLAIASRNDEAILNTILSKAIEDIPSIQRQEILNKWISINYPKEVDYKLLIPITIFLFILVLIYRQYLLKKLNKKLLDKVKLEIQKNEEKNRILIQQSRMASMGEMLENIAHQWRQPLSTISVCATGMEVKKKYNTLDDEEFFKSINHIKKSTQYLSNTIDDFRNFFSKDKILTKINISNVINKALDLVSTTFNSNKIVVVKHLEDINILSLENELIQVFMNIFVNAKDALKEQKQEQPLLIITITKENGFLNIKIQDNANGIKEDIIDKIFEPYFTTKHKFKGTGIGLYMSKLLVEKHLNGSLLVSNKTFVYEEKEYFGAEFIISLPLENSDD</sequence>
<dbReference type="RefSeq" id="WP_118916144.1">
    <property type="nucleotide sequence ID" value="NZ_CP032097.1"/>
</dbReference>
<evidence type="ECO:0000256" key="14">
    <source>
        <dbReference type="ARBA" id="ARBA00048179"/>
    </source>
</evidence>
<dbReference type="PROSITE" id="PS50109">
    <property type="entry name" value="HIS_KIN"/>
    <property type="match status" value="1"/>
</dbReference>
<dbReference type="AlphaFoldDB" id="A0A347U4W5"/>
<evidence type="ECO:0000256" key="4">
    <source>
        <dbReference type="ARBA" id="ARBA00009406"/>
    </source>
</evidence>
<dbReference type="PRINTS" id="PR00344">
    <property type="entry name" value="BCTRLSENSOR"/>
</dbReference>
<keyword evidence="12" id="KW-0408">Iron</keyword>
<dbReference type="InterPro" id="IPR036890">
    <property type="entry name" value="HATPase_C_sf"/>
</dbReference>
<keyword evidence="11" id="KW-0784">Thiamine biosynthesis</keyword>
<keyword evidence="10" id="KW-0663">Pyridoxal phosphate</keyword>
<dbReference type="SMART" id="SM00062">
    <property type="entry name" value="PBPb"/>
    <property type="match status" value="1"/>
</dbReference>
<evidence type="ECO:0000259" key="16">
    <source>
        <dbReference type="PROSITE" id="PS50109"/>
    </source>
</evidence>
<dbReference type="Pfam" id="PF02518">
    <property type="entry name" value="HATPase_c"/>
    <property type="match status" value="1"/>
</dbReference>
<evidence type="ECO:0000256" key="10">
    <source>
        <dbReference type="ARBA" id="ARBA00022898"/>
    </source>
</evidence>
<protein>
    <recommendedName>
        <fullName evidence="6">histidine kinase</fullName>
        <ecNumber evidence="6">2.7.13.3</ecNumber>
    </recommendedName>
    <alternativeName>
        <fullName evidence="13">Thiamine pyrimidine synthase</fullName>
    </alternativeName>
</protein>
<dbReference type="PANTHER" id="PTHR31528">
    <property type="entry name" value="4-AMINO-5-HYDROXYMETHYL-2-METHYLPYRIMIDINE PHOSPHATE SYNTHASE THI11-RELATED"/>
    <property type="match status" value="1"/>
</dbReference>
<dbReference type="OrthoDB" id="174578at2"/>
<evidence type="ECO:0000256" key="11">
    <source>
        <dbReference type="ARBA" id="ARBA00022977"/>
    </source>
</evidence>
<dbReference type="KEGG" id="aell:AELL_0188"/>
<evidence type="ECO:0000256" key="3">
    <source>
        <dbReference type="ARBA" id="ARBA00004948"/>
    </source>
</evidence>
<dbReference type="CDD" id="cd13708">
    <property type="entry name" value="PBP2_BvgS_like_1"/>
    <property type="match status" value="1"/>
</dbReference>
<dbReference type="Gene3D" id="1.10.287.130">
    <property type="match status" value="1"/>
</dbReference>